<dbReference type="GeneID" id="19168378"/>
<feature type="region of interest" description="Disordered" evidence="1">
    <location>
        <begin position="1"/>
        <end position="70"/>
    </location>
</feature>
<dbReference type="RefSeq" id="XP_007732578.1">
    <property type="nucleotide sequence ID" value="XM_007734388.1"/>
</dbReference>
<feature type="compositionally biased region" description="Basic and acidic residues" evidence="1">
    <location>
        <begin position="112"/>
        <end position="125"/>
    </location>
</feature>
<feature type="compositionally biased region" description="Basic and acidic residues" evidence="1">
    <location>
        <begin position="27"/>
        <end position="43"/>
    </location>
</feature>
<feature type="compositionally biased region" description="Basic and acidic residues" evidence="1">
    <location>
        <begin position="1"/>
        <end position="20"/>
    </location>
</feature>
<gene>
    <name evidence="2" type="ORF">A1O3_04258</name>
</gene>
<proteinExistence type="predicted"/>
<organism evidence="2 3">
    <name type="scientific">Capronia epimyces CBS 606.96</name>
    <dbReference type="NCBI Taxonomy" id="1182542"/>
    <lineage>
        <taxon>Eukaryota</taxon>
        <taxon>Fungi</taxon>
        <taxon>Dikarya</taxon>
        <taxon>Ascomycota</taxon>
        <taxon>Pezizomycotina</taxon>
        <taxon>Eurotiomycetes</taxon>
        <taxon>Chaetothyriomycetidae</taxon>
        <taxon>Chaetothyriales</taxon>
        <taxon>Herpotrichiellaceae</taxon>
        <taxon>Capronia</taxon>
    </lineage>
</organism>
<reference evidence="2 3" key="1">
    <citation type="submission" date="2013-03" db="EMBL/GenBank/DDBJ databases">
        <title>The Genome Sequence of Capronia epimyces CBS 606.96.</title>
        <authorList>
            <consortium name="The Broad Institute Genomics Platform"/>
            <person name="Cuomo C."/>
            <person name="de Hoog S."/>
            <person name="Gorbushina A."/>
            <person name="Walker B."/>
            <person name="Young S.K."/>
            <person name="Zeng Q."/>
            <person name="Gargeya S."/>
            <person name="Fitzgerald M."/>
            <person name="Haas B."/>
            <person name="Abouelleil A."/>
            <person name="Allen A.W."/>
            <person name="Alvarado L."/>
            <person name="Arachchi H.M."/>
            <person name="Berlin A.M."/>
            <person name="Chapman S.B."/>
            <person name="Gainer-Dewar J."/>
            <person name="Goldberg J."/>
            <person name="Griggs A."/>
            <person name="Gujja S."/>
            <person name="Hansen M."/>
            <person name="Howarth C."/>
            <person name="Imamovic A."/>
            <person name="Ireland A."/>
            <person name="Larimer J."/>
            <person name="McCowan C."/>
            <person name="Murphy C."/>
            <person name="Pearson M."/>
            <person name="Poon T.W."/>
            <person name="Priest M."/>
            <person name="Roberts A."/>
            <person name="Saif S."/>
            <person name="Shea T."/>
            <person name="Sisk P."/>
            <person name="Sykes S."/>
            <person name="Wortman J."/>
            <person name="Nusbaum C."/>
            <person name="Birren B."/>
        </authorList>
    </citation>
    <scope>NUCLEOTIDE SEQUENCE [LARGE SCALE GENOMIC DNA]</scope>
    <source>
        <strain evidence="2 3">CBS 606.96</strain>
    </source>
</reference>
<dbReference type="AlphaFoldDB" id="W9YYC4"/>
<accession>W9YYC4</accession>
<dbReference type="HOGENOM" id="CLU_1992339_0_0_1"/>
<feature type="region of interest" description="Disordered" evidence="1">
    <location>
        <begin position="101"/>
        <end position="125"/>
    </location>
</feature>
<evidence type="ECO:0000256" key="1">
    <source>
        <dbReference type="SAM" id="MobiDB-lite"/>
    </source>
</evidence>
<dbReference type="EMBL" id="AMGY01000003">
    <property type="protein sequence ID" value="EXJ87299.1"/>
    <property type="molecule type" value="Genomic_DNA"/>
</dbReference>
<keyword evidence="3" id="KW-1185">Reference proteome</keyword>
<name>W9YYC4_9EURO</name>
<protein>
    <submittedName>
        <fullName evidence="2">Uncharacterized protein</fullName>
    </submittedName>
</protein>
<evidence type="ECO:0000313" key="3">
    <source>
        <dbReference type="Proteomes" id="UP000019478"/>
    </source>
</evidence>
<sequence>MAQPPEDTRSLKDKIDRIHNESQMAHPFEDTRNLKDRIERIHNESQNIPPKNKDEPQKASSDMPPIPLRSRTNKEFAAWAEYLGEEKDVEFIEWKKRMVGEGQTQFAPSEASGKRDGQGENKNKK</sequence>
<evidence type="ECO:0000313" key="2">
    <source>
        <dbReference type="EMBL" id="EXJ87299.1"/>
    </source>
</evidence>
<dbReference type="Proteomes" id="UP000019478">
    <property type="component" value="Unassembled WGS sequence"/>
</dbReference>
<dbReference type="OrthoDB" id="4120984at2759"/>
<comment type="caution">
    <text evidence="2">The sequence shown here is derived from an EMBL/GenBank/DDBJ whole genome shotgun (WGS) entry which is preliminary data.</text>
</comment>